<feature type="compositionally biased region" description="Low complexity" evidence="1">
    <location>
        <begin position="29"/>
        <end position="64"/>
    </location>
</feature>
<name>R0E5M9_CAUVI</name>
<dbReference type="EMBL" id="APMP01000024">
    <property type="protein sequence ID" value="ENZ80873.1"/>
    <property type="molecule type" value="Genomic_DNA"/>
</dbReference>
<feature type="region of interest" description="Disordered" evidence="1">
    <location>
        <begin position="1"/>
        <end position="64"/>
    </location>
</feature>
<evidence type="ECO:0000256" key="1">
    <source>
        <dbReference type="SAM" id="MobiDB-lite"/>
    </source>
</evidence>
<organism evidence="2 3">
    <name type="scientific">Caulobacter vibrioides OR37</name>
    <dbReference type="NCBI Taxonomy" id="1292034"/>
    <lineage>
        <taxon>Bacteria</taxon>
        <taxon>Pseudomonadati</taxon>
        <taxon>Pseudomonadota</taxon>
        <taxon>Alphaproteobacteria</taxon>
        <taxon>Caulobacterales</taxon>
        <taxon>Caulobacteraceae</taxon>
        <taxon>Caulobacter</taxon>
    </lineage>
</organism>
<evidence type="ECO:0000313" key="2">
    <source>
        <dbReference type="EMBL" id="ENZ80873.1"/>
    </source>
</evidence>
<protein>
    <submittedName>
        <fullName evidence="2">Uncharacterized protein</fullName>
    </submittedName>
</protein>
<proteinExistence type="predicted"/>
<accession>R0E5M9</accession>
<feature type="non-terminal residue" evidence="2">
    <location>
        <position position="64"/>
    </location>
</feature>
<dbReference type="STRING" id="1292034.OR37_03148"/>
<evidence type="ECO:0000313" key="3">
    <source>
        <dbReference type="Proteomes" id="UP000013063"/>
    </source>
</evidence>
<gene>
    <name evidence="2" type="ORF">OR37_03148</name>
</gene>
<dbReference type="AlphaFoldDB" id="R0E5M9"/>
<dbReference type="Proteomes" id="UP000013063">
    <property type="component" value="Unassembled WGS sequence"/>
</dbReference>
<comment type="caution">
    <text evidence="2">The sequence shown here is derived from an EMBL/GenBank/DDBJ whole genome shotgun (WGS) entry which is preliminary data.</text>
</comment>
<dbReference type="eggNOG" id="COG4963">
    <property type="taxonomic scope" value="Bacteria"/>
</dbReference>
<reference evidence="2 3" key="1">
    <citation type="journal article" date="2013" name="Genome Announc.">
        <title>Draft Genome Sequence for Caulobacter sp. Strain OR37, a Bacterium Tolerant to Heavy Metals.</title>
        <authorList>
            <person name="Utturkar S.M."/>
            <person name="Bollmann A."/>
            <person name="Brzoska R.M."/>
            <person name="Klingeman D.M."/>
            <person name="Epstein S.E."/>
            <person name="Palumbo A.V."/>
            <person name="Brown S.D."/>
        </authorList>
    </citation>
    <scope>NUCLEOTIDE SEQUENCE [LARGE SCALE GENOMIC DNA]</scope>
    <source>
        <strain evidence="2 3">OR37</strain>
    </source>
</reference>
<keyword evidence="3" id="KW-1185">Reference proteome</keyword>
<sequence>MRPTDSDPFDLGFDAADEFTTEASDPWRASAPPSLSPAAGGFDDPFADFPPANPRAEAAPPTRP</sequence>